<proteinExistence type="predicted"/>
<sequence length="551" mass="59235">MTDPIRNAALWYAQDGYDPAAKGINGRRVAGESFLRGFLAHADVAEAVVLSKTEGELAAVCDLAARLRPGLALRHAPLLRPGSIAPVGTVYYPSPNFATEAWRRVTHGNTAWSLCGITHTTSTAAVMEGWLSLRTAPVGDWDAVICTSRAVHASVSYQLDLIDNHLAVHLRARLPPRPMLPVIPLGINTGDFVPDKAAGAGLRDRLGAGPGDVVFTTIARLTPHEKFDPLPVFTALAEAQRRLGGQRLHLVLCGVFRDDYSRKVFEDGARVMMPDVGFLILDGAQAADRKAALSGADAFLFLIDNIQETFGLAPIEAMAAGLPVLVSDWDGMKDTVTPDVGFRVTTRSLSSGHLAPEALRYQGGIDNYPQYCAATSALTEVDMGELVTRIMDLAQNPALRARMGQAGGCRARALYDWSQVVPQMQDLWAEQTARRKAATRALRYAPDALPIAPSPTALFAAWPTERAEFGQTLLLPVDRTGQPDLAAVLAVRNYQGLGRIFAAPDRIAAVLATIPATGATRAEVARAVGLNVAGTDRVLIWLLKYGFIRRG</sequence>
<reference evidence="4" key="1">
    <citation type="submission" date="2021-01" db="EMBL/GenBank/DDBJ databases">
        <title>Genome seq and assembly of Tabrizicola sp. KVB23.</title>
        <authorList>
            <person name="Chhetri G."/>
        </authorList>
    </citation>
    <scope>NUCLEOTIDE SEQUENCE</scope>
    <source>
        <strain evidence="4">KVB23</strain>
    </source>
</reference>
<evidence type="ECO:0000259" key="3">
    <source>
        <dbReference type="Pfam" id="PF00534"/>
    </source>
</evidence>
<dbReference type="PANTHER" id="PTHR12526:SF510">
    <property type="entry name" value="D-INOSITOL 3-PHOSPHATE GLYCOSYLTRANSFERASE"/>
    <property type="match status" value="1"/>
</dbReference>
<evidence type="ECO:0000256" key="2">
    <source>
        <dbReference type="ARBA" id="ARBA00022679"/>
    </source>
</evidence>
<dbReference type="SUPFAM" id="SSF53756">
    <property type="entry name" value="UDP-Glycosyltransferase/glycogen phosphorylase"/>
    <property type="match status" value="1"/>
</dbReference>
<dbReference type="InterPro" id="IPR001296">
    <property type="entry name" value="Glyco_trans_1"/>
</dbReference>
<gene>
    <name evidence="4" type="ORF">JI744_11005</name>
</gene>
<dbReference type="EMBL" id="JAESVP010000005">
    <property type="protein sequence ID" value="MBL4928634.1"/>
    <property type="molecule type" value="Genomic_DNA"/>
</dbReference>
<keyword evidence="2" id="KW-0808">Transferase</keyword>
<keyword evidence="1" id="KW-0328">Glycosyltransferase</keyword>
<dbReference type="Pfam" id="PF00534">
    <property type="entry name" value="Glycos_transf_1"/>
    <property type="match status" value="1"/>
</dbReference>
<keyword evidence="5" id="KW-1185">Reference proteome</keyword>
<dbReference type="Gene3D" id="3.40.50.2000">
    <property type="entry name" value="Glycogen Phosphorylase B"/>
    <property type="match status" value="1"/>
</dbReference>
<dbReference type="RefSeq" id="WP_202660729.1">
    <property type="nucleotide sequence ID" value="NZ_JAESVP010000005.1"/>
</dbReference>
<comment type="caution">
    <text evidence="4">The sequence shown here is derived from an EMBL/GenBank/DDBJ whole genome shotgun (WGS) entry which is preliminary data.</text>
</comment>
<accession>A0A8J7MVM3</accession>
<name>A0A8J7MVM3_9RHOB</name>
<evidence type="ECO:0000313" key="4">
    <source>
        <dbReference type="EMBL" id="MBL4928634.1"/>
    </source>
</evidence>
<dbReference type="Proteomes" id="UP000619033">
    <property type="component" value="Unassembled WGS sequence"/>
</dbReference>
<evidence type="ECO:0000256" key="1">
    <source>
        <dbReference type="ARBA" id="ARBA00022676"/>
    </source>
</evidence>
<evidence type="ECO:0000313" key="5">
    <source>
        <dbReference type="Proteomes" id="UP000619033"/>
    </source>
</evidence>
<dbReference type="CDD" id="cd03801">
    <property type="entry name" value="GT4_PimA-like"/>
    <property type="match status" value="1"/>
</dbReference>
<dbReference type="AlphaFoldDB" id="A0A8J7MVM3"/>
<dbReference type="GO" id="GO:0016757">
    <property type="term" value="F:glycosyltransferase activity"/>
    <property type="evidence" value="ECO:0007669"/>
    <property type="project" value="UniProtKB-KW"/>
</dbReference>
<dbReference type="PANTHER" id="PTHR12526">
    <property type="entry name" value="GLYCOSYLTRANSFERASE"/>
    <property type="match status" value="1"/>
</dbReference>
<organism evidence="4 5">
    <name type="scientific">Fuscibacter oryzae</name>
    <dbReference type="NCBI Taxonomy" id="2803939"/>
    <lineage>
        <taxon>Bacteria</taxon>
        <taxon>Pseudomonadati</taxon>
        <taxon>Pseudomonadota</taxon>
        <taxon>Alphaproteobacteria</taxon>
        <taxon>Rhodobacterales</taxon>
        <taxon>Paracoccaceae</taxon>
        <taxon>Fuscibacter</taxon>
    </lineage>
</organism>
<protein>
    <submittedName>
        <fullName evidence="4">Glycosyltransferase family 4 protein</fullName>
    </submittedName>
</protein>
<feature type="domain" description="Glycosyl transferase family 1" evidence="3">
    <location>
        <begin position="207"/>
        <end position="345"/>
    </location>
</feature>